<evidence type="ECO:0000313" key="5">
    <source>
        <dbReference type="Proteomes" id="UP001261125"/>
    </source>
</evidence>
<feature type="region of interest" description="Disordered" evidence="3">
    <location>
        <begin position="1"/>
        <end position="23"/>
    </location>
</feature>
<keyword evidence="1" id="KW-0159">Chromosome partition</keyword>
<keyword evidence="5" id="KW-1185">Reference proteome</keyword>
<comment type="caution">
    <text evidence="4">The sequence shown here is derived from an EMBL/GenBank/DDBJ whole genome shotgun (WGS) entry which is preliminary data.</text>
</comment>
<evidence type="ECO:0000313" key="4">
    <source>
        <dbReference type="EMBL" id="MDU0344112.1"/>
    </source>
</evidence>
<dbReference type="InterPro" id="IPR003768">
    <property type="entry name" value="ScpA"/>
</dbReference>
<proteinExistence type="predicted"/>
<evidence type="ECO:0000256" key="3">
    <source>
        <dbReference type="SAM" id="MobiDB-lite"/>
    </source>
</evidence>
<evidence type="ECO:0000256" key="2">
    <source>
        <dbReference type="ARBA" id="ARBA00044777"/>
    </source>
</evidence>
<organism evidence="4 5">
    <name type="scientific">Microbacterium phycohabitans</name>
    <dbReference type="NCBI Taxonomy" id="3075993"/>
    <lineage>
        <taxon>Bacteria</taxon>
        <taxon>Bacillati</taxon>
        <taxon>Actinomycetota</taxon>
        <taxon>Actinomycetes</taxon>
        <taxon>Micrococcales</taxon>
        <taxon>Microbacteriaceae</taxon>
        <taxon>Microbacterium</taxon>
    </lineage>
</organism>
<dbReference type="Proteomes" id="UP001261125">
    <property type="component" value="Unassembled WGS sequence"/>
</dbReference>
<name>A0ABU3SI78_9MICO</name>
<evidence type="ECO:0000256" key="1">
    <source>
        <dbReference type="ARBA" id="ARBA00022829"/>
    </source>
</evidence>
<gene>
    <name evidence="4" type="ORF">RWH44_00230</name>
</gene>
<dbReference type="Pfam" id="PF02616">
    <property type="entry name" value="SMC_ScpA"/>
    <property type="match status" value="1"/>
</dbReference>
<dbReference type="EMBL" id="JAWDIT010000001">
    <property type="protein sequence ID" value="MDU0344112.1"/>
    <property type="molecule type" value="Genomic_DNA"/>
</dbReference>
<protein>
    <recommendedName>
        <fullName evidence="2">Segregation and condensation protein A</fullName>
    </recommendedName>
</protein>
<dbReference type="PANTHER" id="PTHR33969:SF2">
    <property type="entry name" value="SEGREGATION AND CONDENSATION PROTEIN A"/>
    <property type="match status" value="1"/>
</dbReference>
<dbReference type="PANTHER" id="PTHR33969">
    <property type="entry name" value="SEGREGATION AND CONDENSATION PROTEIN A"/>
    <property type="match status" value="1"/>
</dbReference>
<dbReference type="Gene3D" id="6.10.250.2410">
    <property type="match status" value="1"/>
</dbReference>
<dbReference type="RefSeq" id="WP_316003048.1">
    <property type="nucleotide sequence ID" value="NZ_JAWDIT010000001.1"/>
</dbReference>
<sequence>MAPSPDDTLADPAGSGGFDGLSHLSARGSLATQVPEPATQVPEPAAQVPELATQVPELVEGTGTDASGGFDRLSHLGSEVPELATQVPELVEGTGTDGPRFRVSLPDFDGPFDLLLTLISRAELDVTEVALSRVTDEFIAYLRALGPDADLDEASEFLVVAATLLDMKIAGLLPQGELVDAESVALLEARDLLFARLLQYRAFKEVSAWFARCLQREDKRHTRAVRLDEKYRSAVPELKWTLSVEDFAALAVVAMAPKQVPTVGLDHLHAPLVSIREQAAIVVTLLRSAGTLNFRDLVAGVTETGVVVARFLSILELYRHAALSFEQLEPLGELTLRWTAERWSEENLAALGADYDR</sequence>
<reference evidence="4 5" key="1">
    <citation type="submission" date="2023-09" db="EMBL/GenBank/DDBJ databases">
        <title>Microbacterium fusihabitans sp. nov., Microbacterium phycihabitans sp. nov., and Microbacterium cervinum sp. nov., isolated from dried seaweeds of beach.</title>
        <authorList>
            <person name="Lee S.D."/>
        </authorList>
    </citation>
    <scope>NUCLEOTIDE SEQUENCE [LARGE SCALE GENOMIC DNA]</scope>
    <source>
        <strain evidence="4 5">KSW2-29</strain>
    </source>
</reference>
<accession>A0ABU3SI78</accession>